<proteinExistence type="predicted"/>
<dbReference type="RefSeq" id="WP_084307454.1">
    <property type="nucleotide sequence ID" value="NZ_FNDG01000015.1"/>
</dbReference>
<evidence type="ECO:0000313" key="2">
    <source>
        <dbReference type="Proteomes" id="UP000198606"/>
    </source>
</evidence>
<sequence>MNAQPETIDALDYRTRMQGCAQAFIEQHQAEHLSGDPQLFERTCNHLVHALEVPLFMAPRLAQLAMSELLPYQRAWIGWDMANGPDQQHP</sequence>
<dbReference type="EMBL" id="FNDG01000015">
    <property type="protein sequence ID" value="SDI36020.1"/>
    <property type="molecule type" value="Genomic_DNA"/>
</dbReference>
<protein>
    <submittedName>
        <fullName evidence="1">Uncharacterized protein</fullName>
    </submittedName>
</protein>
<accession>A0A1G8JZM9</accession>
<organism evidence="1 2">
    <name type="scientific">Phytopseudomonas flavescens</name>
    <dbReference type="NCBI Taxonomy" id="29435"/>
    <lineage>
        <taxon>Bacteria</taxon>
        <taxon>Pseudomonadati</taxon>
        <taxon>Pseudomonadota</taxon>
        <taxon>Gammaproteobacteria</taxon>
        <taxon>Pseudomonadales</taxon>
        <taxon>Pseudomonadaceae</taxon>
        <taxon>Phytopseudomonas</taxon>
    </lineage>
</organism>
<gene>
    <name evidence="1" type="ORF">SAMN05216588_11594</name>
</gene>
<reference evidence="1 2" key="1">
    <citation type="submission" date="2016-10" db="EMBL/GenBank/DDBJ databases">
        <authorList>
            <person name="de Groot N.N."/>
        </authorList>
    </citation>
    <scope>NUCLEOTIDE SEQUENCE [LARGE SCALE GENOMIC DNA]</scope>
    <source>
        <strain evidence="1 2">LMG 18387</strain>
    </source>
</reference>
<dbReference type="Proteomes" id="UP000198606">
    <property type="component" value="Unassembled WGS sequence"/>
</dbReference>
<evidence type="ECO:0000313" key="1">
    <source>
        <dbReference type="EMBL" id="SDI36020.1"/>
    </source>
</evidence>
<dbReference type="AlphaFoldDB" id="A0A1G8JZM9"/>
<name>A0A1G8JZM9_9GAMM</name>
<dbReference type="STRING" id="29435.SAMN05216588_11594"/>